<dbReference type="EMBL" id="JAHZST010000006">
    <property type="protein sequence ID" value="MBW8184004.1"/>
    <property type="molecule type" value="Genomic_DNA"/>
</dbReference>
<keyword evidence="2" id="KW-1185">Reference proteome</keyword>
<comment type="caution">
    <text evidence="1">The sequence shown here is derived from an EMBL/GenBank/DDBJ whole genome shotgun (WGS) entry which is preliminary data.</text>
</comment>
<evidence type="ECO:0000313" key="1">
    <source>
        <dbReference type="EMBL" id="MBW8184004.1"/>
    </source>
</evidence>
<sequence>MRIPLRYHDPVLQKQLIHSYVSGLMSYRARLRMRGLLQQLPELEAKLLIAEADFQLLNANLEQAAPSAKSWTQIQSRLGWQVERWWQKINYWRAASAALSLSLLMAITVQVYHPEQDVLSEYVPISYVGILNGDDTEASLAAAVHRATDAEDAPWMMTLHLTQPWSETAESASLWITDSRGRKRSMGQVQSQDTQQFQLTDSQWQFIQGAVWMELIADNSGEVILQGQCLSLKKWQS</sequence>
<name>A0ABS7E2W5_9GAMM</name>
<organism evidence="1 2">
    <name type="scientific">Shewanella nanhaiensis</name>
    <dbReference type="NCBI Taxonomy" id="2864872"/>
    <lineage>
        <taxon>Bacteria</taxon>
        <taxon>Pseudomonadati</taxon>
        <taxon>Pseudomonadota</taxon>
        <taxon>Gammaproteobacteria</taxon>
        <taxon>Alteromonadales</taxon>
        <taxon>Shewanellaceae</taxon>
        <taxon>Shewanella</taxon>
    </lineage>
</organism>
<dbReference type="Proteomes" id="UP001195963">
    <property type="component" value="Unassembled WGS sequence"/>
</dbReference>
<reference evidence="1 2" key="1">
    <citation type="submission" date="2021-07" db="EMBL/GenBank/DDBJ databases">
        <title>Shewanella sp. nov, isolated from SCS.</title>
        <authorList>
            <person name="Cao W.R."/>
        </authorList>
    </citation>
    <scope>NUCLEOTIDE SEQUENCE [LARGE SCALE GENOMIC DNA]</scope>
    <source>
        <strain evidence="1 2">NR704-98</strain>
    </source>
</reference>
<evidence type="ECO:0008006" key="3">
    <source>
        <dbReference type="Google" id="ProtNLM"/>
    </source>
</evidence>
<protein>
    <recommendedName>
        <fullName evidence="3">Anti-sigma factor</fullName>
    </recommendedName>
</protein>
<dbReference type="RefSeq" id="WP_220109561.1">
    <property type="nucleotide sequence ID" value="NZ_JAHZST010000006.1"/>
</dbReference>
<evidence type="ECO:0000313" key="2">
    <source>
        <dbReference type="Proteomes" id="UP001195963"/>
    </source>
</evidence>
<accession>A0ABS7E2W5</accession>
<proteinExistence type="predicted"/>
<gene>
    <name evidence="1" type="ORF">K0625_09990</name>
</gene>